<gene>
    <name evidence="1" type="ORF">EDD68_11514</name>
</gene>
<proteinExistence type="predicted"/>
<name>A0A4R3MUE4_9BACI</name>
<evidence type="ECO:0000313" key="1">
    <source>
        <dbReference type="EMBL" id="TCT19964.1"/>
    </source>
</evidence>
<comment type="caution">
    <text evidence="1">The sequence shown here is derived from an EMBL/GenBank/DDBJ whole genome shotgun (WGS) entry which is preliminary data.</text>
</comment>
<accession>A0A4R3MUE4</accession>
<dbReference type="SUPFAM" id="SSF46955">
    <property type="entry name" value="Putative DNA-binding domain"/>
    <property type="match status" value="1"/>
</dbReference>
<keyword evidence="2" id="KW-1185">Reference proteome</keyword>
<dbReference type="AlphaFoldDB" id="A0A4R3MUE4"/>
<dbReference type="Proteomes" id="UP000294650">
    <property type="component" value="Unassembled WGS sequence"/>
</dbReference>
<dbReference type="EMBL" id="SMAN01000015">
    <property type="protein sequence ID" value="TCT19964.1"/>
    <property type="molecule type" value="Genomic_DNA"/>
</dbReference>
<reference evidence="1 2" key="1">
    <citation type="submission" date="2019-03" db="EMBL/GenBank/DDBJ databases">
        <title>Genomic Encyclopedia of Type Strains, Phase IV (KMG-IV): sequencing the most valuable type-strain genomes for metagenomic binning, comparative biology and taxonomic classification.</title>
        <authorList>
            <person name="Goeker M."/>
        </authorList>
    </citation>
    <scope>NUCLEOTIDE SEQUENCE [LARGE SCALE GENOMIC DNA]</scope>
    <source>
        <strain evidence="1 2">DSM 25894</strain>
    </source>
</reference>
<evidence type="ECO:0000313" key="2">
    <source>
        <dbReference type="Proteomes" id="UP000294650"/>
    </source>
</evidence>
<organism evidence="1 2">
    <name type="scientific">Melghiribacillus thermohalophilus</name>
    <dbReference type="NCBI Taxonomy" id="1324956"/>
    <lineage>
        <taxon>Bacteria</taxon>
        <taxon>Bacillati</taxon>
        <taxon>Bacillota</taxon>
        <taxon>Bacilli</taxon>
        <taxon>Bacillales</taxon>
        <taxon>Bacillaceae</taxon>
        <taxon>Melghiribacillus</taxon>
    </lineage>
</organism>
<dbReference type="RefSeq" id="WP_165902146.1">
    <property type="nucleotide sequence ID" value="NZ_SMAN01000015.1"/>
</dbReference>
<sequence length="195" mass="23075">MTKKWTKSEINYLKNNVGKLSIPTIAKNLERTETSVEMKMKKLGLDHTRIQSGLITMGELARLLKVDRNTVKSWVDNHGLKCIKRITRKHKKYYLLDPVEFWNWADGNRDKIQFSQIEPHSIPPEPDFVEEERRKEIQGGIEKYRVYRFWTVKEEKKLQELKKKGYKNSEIATILNRSSISVQRKLSRIQEDVTT</sequence>
<dbReference type="InterPro" id="IPR009061">
    <property type="entry name" value="DNA-bd_dom_put_sf"/>
</dbReference>
<protein>
    <submittedName>
        <fullName evidence="1">Helix-turn-helix protein</fullName>
    </submittedName>
</protein>